<dbReference type="GO" id="GO:0008999">
    <property type="term" value="F:protein-N-terminal-alanine acetyltransferase activity"/>
    <property type="evidence" value="ECO:0007669"/>
    <property type="project" value="UniProtKB-EC"/>
</dbReference>
<evidence type="ECO:0000256" key="3">
    <source>
        <dbReference type="ARBA" id="ARBA00022679"/>
    </source>
</evidence>
<comment type="similarity">
    <text evidence="1 5">Belongs to the acetyltransferase family. RimI subfamily.</text>
</comment>
<dbReference type="InterPro" id="IPR006464">
    <property type="entry name" value="AcTrfase_RimI/Ard1"/>
</dbReference>
<evidence type="ECO:0000259" key="6">
    <source>
        <dbReference type="PROSITE" id="PS51186"/>
    </source>
</evidence>
<gene>
    <name evidence="7" type="ORF">X474_20030</name>
</gene>
<name>A0A0D2J1L4_9BACT</name>
<comment type="subcellular location">
    <subcellularLocation>
        <location evidence="5">Cytoplasm</location>
    </subcellularLocation>
</comment>
<dbReference type="EMBL" id="AZAC01000034">
    <property type="protein sequence ID" value="KIX12099.1"/>
    <property type="molecule type" value="Genomic_DNA"/>
</dbReference>
<dbReference type="PROSITE" id="PS51186">
    <property type="entry name" value="GNAT"/>
    <property type="match status" value="1"/>
</dbReference>
<comment type="function">
    <text evidence="5">Acetylates the N-terminal alanine of ribosomal protein bS18.</text>
</comment>
<sequence length="143" mass="15887">MTAIEAASFASPWPGYFFQAGILHKQAHPLVCLTLPGKALAGYLCLWLQDHEIQIQNLAVHPAFRGRGVGRHLLQKGLDLSLELGAREAVLEVRPSNLAARRLYRSLNFSEIGRKPGYYTNDGEDALILFLDLKNTFQPSTVD</sequence>
<comment type="catalytic activity">
    <reaction evidence="5">
        <text>N-terminal L-alanyl-[ribosomal protein bS18] + acetyl-CoA = N-terminal N(alpha)-acetyl-L-alanyl-[ribosomal protein bS18] + CoA + H(+)</text>
        <dbReference type="Rhea" id="RHEA:43756"/>
        <dbReference type="Rhea" id="RHEA-COMP:10676"/>
        <dbReference type="Rhea" id="RHEA-COMP:10677"/>
        <dbReference type="ChEBI" id="CHEBI:15378"/>
        <dbReference type="ChEBI" id="CHEBI:57287"/>
        <dbReference type="ChEBI" id="CHEBI:57288"/>
        <dbReference type="ChEBI" id="CHEBI:64718"/>
        <dbReference type="ChEBI" id="CHEBI:83683"/>
        <dbReference type="EC" id="2.3.1.266"/>
    </reaction>
</comment>
<dbReference type="Proteomes" id="UP000032233">
    <property type="component" value="Unassembled WGS sequence"/>
</dbReference>
<dbReference type="SUPFAM" id="SSF55729">
    <property type="entry name" value="Acyl-CoA N-acyltransferases (Nat)"/>
    <property type="match status" value="1"/>
</dbReference>
<accession>A0A0D2J1L4</accession>
<proteinExistence type="inferred from homology"/>
<dbReference type="InParanoid" id="A0A0D2J1L4"/>
<dbReference type="Gene3D" id="3.40.630.30">
    <property type="match status" value="1"/>
</dbReference>
<dbReference type="NCBIfam" id="TIGR01575">
    <property type="entry name" value="rimI"/>
    <property type="match status" value="1"/>
</dbReference>
<evidence type="ECO:0000313" key="7">
    <source>
        <dbReference type="EMBL" id="KIX12099.1"/>
    </source>
</evidence>
<evidence type="ECO:0000313" key="8">
    <source>
        <dbReference type="Proteomes" id="UP000032233"/>
    </source>
</evidence>
<dbReference type="Pfam" id="PF00583">
    <property type="entry name" value="Acetyltransf_1"/>
    <property type="match status" value="1"/>
</dbReference>
<dbReference type="PANTHER" id="PTHR43420:SF44">
    <property type="entry name" value="ACETYLTRANSFERASE YPEA"/>
    <property type="match status" value="1"/>
</dbReference>
<dbReference type="AlphaFoldDB" id="A0A0D2J1L4"/>
<evidence type="ECO:0000256" key="4">
    <source>
        <dbReference type="ARBA" id="ARBA00023315"/>
    </source>
</evidence>
<dbReference type="FunCoup" id="A0A0D2J1L4">
    <property type="interactions" value="287"/>
</dbReference>
<dbReference type="EC" id="2.3.1.266" evidence="5"/>
<dbReference type="InterPro" id="IPR016181">
    <property type="entry name" value="Acyl_CoA_acyltransferase"/>
</dbReference>
<dbReference type="PANTHER" id="PTHR43420">
    <property type="entry name" value="ACETYLTRANSFERASE"/>
    <property type="match status" value="1"/>
</dbReference>
<protein>
    <recommendedName>
        <fullName evidence="5">[Ribosomal protein bS18]-alanine N-acetyltransferase</fullName>
        <ecNumber evidence="5">2.3.1.266</ecNumber>
    </recommendedName>
</protein>
<dbReference type="STRING" id="1429043.X474_20030"/>
<reference evidence="7 8" key="1">
    <citation type="submission" date="2013-11" db="EMBL/GenBank/DDBJ databases">
        <title>Metagenomic analysis of a methanogenic consortium involved in long chain n-alkane degradation.</title>
        <authorList>
            <person name="Davidova I.A."/>
            <person name="Callaghan A.V."/>
            <person name="Wawrik B."/>
            <person name="Pruitt S."/>
            <person name="Marks C."/>
            <person name="Duncan K.E."/>
            <person name="Suflita J.M."/>
        </authorList>
    </citation>
    <scope>NUCLEOTIDE SEQUENCE [LARGE SCALE GENOMIC DNA]</scope>
    <source>
        <strain evidence="7 8">SPR</strain>
    </source>
</reference>
<dbReference type="InterPro" id="IPR000182">
    <property type="entry name" value="GNAT_dom"/>
</dbReference>
<comment type="caution">
    <text evidence="7">The sequence shown here is derived from an EMBL/GenBank/DDBJ whole genome shotgun (WGS) entry which is preliminary data.</text>
</comment>
<keyword evidence="2 5" id="KW-0963">Cytoplasm</keyword>
<evidence type="ECO:0000256" key="2">
    <source>
        <dbReference type="ARBA" id="ARBA00022490"/>
    </source>
</evidence>
<evidence type="ECO:0000256" key="5">
    <source>
        <dbReference type="RuleBase" id="RU363094"/>
    </source>
</evidence>
<feature type="domain" description="N-acetyltransferase" evidence="6">
    <location>
        <begin position="1"/>
        <end position="134"/>
    </location>
</feature>
<dbReference type="GO" id="GO:0005737">
    <property type="term" value="C:cytoplasm"/>
    <property type="evidence" value="ECO:0007669"/>
    <property type="project" value="UniProtKB-SubCell"/>
</dbReference>
<organism evidence="7 8">
    <name type="scientific">Dethiosulfatarculus sandiegensis</name>
    <dbReference type="NCBI Taxonomy" id="1429043"/>
    <lineage>
        <taxon>Bacteria</taxon>
        <taxon>Pseudomonadati</taxon>
        <taxon>Thermodesulfobacteriota</taxon>
        <taxon>Desulfarculia</taxon>
        <taxon>Desulfarculales</taxon>
        <taxon>Desulfarculaceae</taxon>
        <taxon>Dethiosulfatarculus</taxon>
    </lineage>
</organism>
<dbReference type="InterPro" id="IPR050680">
    <property type="entry name" value="YpeA/RimI_acetyltransf"/>
</dbReference>
<keyword evidence="8" id="KW-1185">Reference proteome</keyword>
<keyword evidence="4" id="KW-0012">Acyltransferase</keyword>
<evidence type="ECO:0000256" key="1">
    <source>
        <dbReference type="ARBA" id="ARBA00005395"/>
    </source>
</evidence>
<keyword evidence="3 7" id="KW-0808">Transferase</keyword>
<dbReference type="CDD" id="cd04301">
    <property type="entry name" value="NAT_SF"/>
    <property type="match status" value="1"/>
</dbReference>